<feature type="region of interest" description="Disordered" evidence="1">
    <location>
        <begin position="83"/>
        <end position="122"/>
    </location>
</feature>
<name>A0A8J9Y2K8_9NEOP</name>
<organism evidence="2 3">
    <name type="scientific">Brenthis ino</name>
    <name type="common">lesser marbled fritillary</name>
    <dbReference type="NCBI Taxonomy" id="405034"/>
    <lineage>
        <taxon>Eukaryota</taxon>
        <taxon>Metazoa</taxon>
        <taxon>Ecdysozoa</taxon>
        <taxon>Arthropoda</taxon>
        <taxon>Hexapoda</taxon>
        <taxon>Insecta</taxon>
        <taxon>Pterygota</taxon>
        <taxon>Neoptera</taxon>
        <taxon>Endopterygota</taxon>
        <taxon>Lepidoptera</taxon>
        <taxon>Glossata</taxon>
        <taxon>Ditrysia</taxon>
        <taxon>Papilionoidea</taxon>
        <taxon>Nymphalidae</taxon>
        <taxon>Heliconiinae</taxon>
        <taxon>Argynnini</taxon>
        <taxon>Brenthis</taxon>
    </lineage>
</organism>
<evidence type="ECO:0000313" key="2">
    <source>
        <dbReference type="EMBL" id="CAH0716514.1"/>
    </source>
</evidence>
<dbReference type="EMBL" id="OV170231">
    <property type="protein sequence ID" value="CAH0716514.1"/>
    <property type="molecule type" value="Genomic_DNA"/>
</dbReference>
<evidence type="ECO:0000313" key="3">
    <source>
        <dbReference type="Proteomes" id="UP000838878"/>
    </source>
</evidence>
<feature type="non-terminal residue" evidence="2">
    <location>
        <position position="122"/>
    </location>
</feature>
<evidence type="ECO:0000256" key="1">
    <source>
        <dbReference type="SAM" id="MobiDB-lite"/>
    </source>
</evidence>
<gene>
    <name evidence="2" type="ORF">BINO364_LOCUS3272</name>
</gene>
<sequence length="122" mass="12928">MTKRMQRKLIDNLVIENSNICLIVNTEIPLSLKILPTVYHLRNGAGDEMFISPVLTMVDGGVQGVLRSAVAGGSLCGHAAISKRRAGGGEVSRRSAARPAVLRPRTPPPSARVTGPCAPHLP</sequence>
<dbReference type="Proteomes" id="UP000838878">
    <property type="component" value="Chromosome 11"/>
</dbReference>
<dbReference type="AlphaFoldDB" id="A0A8J9Y2K8"/>
<protein>
    <submittedName>
        <fullName evidence="2">Uncharacterized protein</fullName>
    </submittedName>
</protein>
<keyword evidence="3" id="KW-1185">Reference proteome</keyword>
<reference evidence="2" key="1">
    <citation type="submission" date="2021-12" db="EMBL/GenBank/DDBJ databases">
        <authorList>
            <person name="Martin H S."/>
        </authorList>
    </citation>
    <scope>NUCLEOTIDE SEQUENCE</scope>
</reference>
<accession>A0A8J9Y2K8</accession>
<proteinExistence type="predicted"/>